<dbReference type="STRING" id="1798491.A3C87_01465"/>
<protein>
    <submittedName>
        <fullName evidence="1">Uncharacterized protein</fullName>
    </submittedName>
</protein>
<name>A0A1F6DIT9_9BACT</name>
<comment type="caution">
    <text evidence="1">The sequence shown here is derived from an EMBL/GenBank/DDBJ whole genome shotgun (WGS) entry which is preliminary data.</text>
</comment>
<evidence type="ECO:0000313" key="1">
    <source>
        <dbReference type="EMBL" id="OGG61247.1"/>
    </source>
</evidence>
<dbReference type="Proteomes" id="UP000176511">
    <property type="component" value="Unassembled WGS sequence"/>
</dbReference>
<dbReference type="EMBL" id="MFLE01000023">
    <property type="protein sequence ID" value="OGG61247.1"/>
    <property type="molecule type" value="Genomic_DNA"/>
</dbReference>
<dbReference type="AlphaFoldDB" id="A0A1F6DIT9"/>
<reference evidence="1 2" key="1">
    <citation type="journal article" date="2016" name="Nat. Commun.">
        <title>Thousands of microbial genomes shed light on interconnected biogeochemical processes in an aquifer system.</title>
        <authorList>
            <person name="Anantharaman K."/>
            <person name="Brown C.T."/>
            <person name="Hug L.A."/>
            <person name="Sharon I."/>
            <person name="Castelle C.J."/>
            <person name="Probst A.J."/>
            <person name="Thomas B.C."/>
            <person name="Singh A."/>
            <person name="Wilkins M.J."/>
            <person name="Karaoz U."/>
            <person name="Brodie E.L."/>
            <person name="Williams K.H."/>
            <person name="Hubbard S.S."/>
            <person name="Banfield J.F."/>
        </authorList>
    </citation>
    <scope>NUCLEOTIDE SEQUENCE [LARGE SCALE GENOMIC DNA]</scope>
</reference>
<evidence type="ECO:0000313" key="2">
    <source>
        <dbReference type="Proteomes" id="UP000176511"/>
    </source>
</evidence>
<sequence length="209" mass="22293">MKSARGMLLIEVLLAMAFMAVLVAIGVQVATVSLASTTASEEKDVSHRLARELLEGARAASMSDWYALTYADRASEHHATTTASAAWAIASSSETLQVGSHIYTRAFTVASTSRDFVTRNLEDIYNPEHDDPSTLLVTATVSSTRGSVTLSEYITRWQNITCSQTAWDTLTVGTTDISTQNCAPTSHTDTVAFPSGTVETVGGTILLAP</sequence>
<gene>
    <name evidence="1" type="ORF">A3C87_01465</name>
</gene>
<organism evidence="1 2">
    <name type="scientific">Candidatus Kaiserbacteria bacterium RIFCSPHIGHO2_02_FULL_49_34</name>
    <dbReference type="NCBI Taxonomy" id="1798491"/>
    <lineage>
        <taxon>Bacteria</taxon>
        <taxon>Candidatus Kaiseribacteriota</taxon>
    </lineage>
</organism>
<proteinExistence type="predicted"/>
<accession>A0A1F6DIT9</accession>